<protein>
    <recommendedName>
        <fullName evidence="3">Protein containing YHS domain protein</fullName>
    </recommendedName>
</protein>
<accession>A0A1F4XYU5</accession>
<dbReference type="Gene3D" id="3.40.50.450">
    <property type="match status" value="1"/>
</dbReference>
<dbReference type="EMBL" id="MEWZ01000014">
    <property type="protein sequence ID" value="OGC86801.1"/>
    <property type="molecule type" value="Genomic_DNA"/>
</dbReference>
<evidence type="ECO:0000313" key="1">
    <source>
        <dbReference type="EMBL" id="OGC86801.1"/>
    </source>
</evidence>
<name>A0A1F4XYU5_9BACT</name>
<organism evidence="1 2">
    <name type="scientific">Candidatus Adlerbacteria bacterium RIFCSPLOWO2_01_FULL_54_21b</name>
    <dbReference type="NCBI Taxonomy" id="1797245"/>
    <lineage>
        <taxon>Bacteria</taxon>
        <taxon>Candidatus Adleribacteriota</taxon>
    </lineage>
</organism>
<comment type="caution">
    <text evidence="1">The sequence shown here is derived from an EMBL/GenBank/DDBJ whole genome shotgun (WGS) entry which is preliminary data.</text>
</comment>
<dbReference type="Proteomes" id="UP000178585">
    <property type="component" value="Unassembled WGS sequence"/>
</dbReference>
<reference evidence="1 2" key="1">
    <citation type="journal article" date="2016" name="Nat. Commun.">
        <title>Thousands of microbial genomes shed light on interconnected biogeochemical processes in an aquifer system.</title>
        <authorList>
            <person name="Anantharaman K."/>
            <person name="Brown C.T."/>
            <person name="Hug L.A."/>
            <person name="Sharon I."/>
            <person name="Castelle C.J."/>
            <person name="Probst A.J."/>
            <person name="Thomas B.C."/>
            <person name="Singh A."/>
            <person name="Wilkins M.J."/>
            <person name="Karaoz U."/>
            <person name="Brodie E.L."/>
            <person name="Williams K.H."/>
            <person name="Hubbard S.S."/>
            <person name="Banfield J.F."/>
        </authorList>
    </citation>
    <scope>NUCLEOTIDE SEQUENCE [LARGE SCALE GENOMIC DNA]</scope>
</reference>
<gene>
    <name evidence="1" type="ORF">A2949_01025</name>
</gene>
<dbReference type="STRING" id="1797245.A2949_01025"/>
<evidence type="ECO:0008006" key="3">
    <source>
        <dbReference type="Google" id="ProtNLM"/>
    </source>
</evidence>
<evidence type="ECO:0000313" key="2">
    <source>
        <dbReference type="Proteomes" id="UP000178585"/>
    </source>
</evidence>
<proteinExistence type="predicted"/>
<dbReference type="Pfam" id="PF18306">
    <property type="entry name" value="LDcluster4"/>
    <property type="match status" value="1"/>
</dbReference>
<dbReference type="InterPro" id="IPR041164">
    <property type="entry name" value="LDcluster4"/>
</dbReference>
<dbReference type="SUPFAM" id="SSF102405">
    <property type="entry name" value="MCP/YpsA-like"/>
    <property type="match status" value="1"/>
</dbReference>
<dbReference type="AlphaFoldDB" id="A0A1F4XYU5"/>
<sequence>MDPKHTHLQTKLCVSGAAETGHCGVDAYDKGIALGREIAAHKAVLINGATTGFPLWAAMGAKEAGGYTVGFSPANSEREHIEQFNLPVEYLDVIIYTGFGYPGRDLILTRSSDAVLFGCGRIGTIHEFTIAFEDKKPIGILESGGWETDEVIKNILENGHRPNDRIVFDNDPKALVERVIELVNKDRINRASFRFLPEQTGETQSVQTPPAVPVQA</sequence>